<gene>
    <name evidence="2" type="ORF">FIT61_05465</name>
</gene>
<feature type="transmembrane region" description="Helical" evidence="1">
    <location>
        <begin position="25"/>
        <end position="44"/>
    </location>
</feature>
<feature type="transmembrane region" description="Helical" evidence="1">
    <location>
        <begin position="138"/>
        <end position="160"/>
    </location>
</feature>
<dbReference type="Pfam" id="PF06496">
    <property type="entry name" value="DUF1097"/>
    <property type="match status" value="1"/>
</dbReference>
<protein>
    <submittedName>
        <fullName evidence="2">DUF1097 domain-containing protein</fullName>
    </submittedName>
</protein>
<evidence type="ECO:0000313" key="2">
    <source>
        <dbReference type="EMBL" id="QDD13873.1"/>
    </source>
</evidence>
<dbReference type="RefSeq" id="WP_139873779.1">
    <property type="nucleotide sequence ID" value="NZ_CP040985.1"/>
</dbReference>
<evidence type="ECO:0000256" key="1">
    <source>
        <dbReference type="SAM" id="Phobius"/>
    </source>
</evidence>
<feature type="transmembrane region" description="Helical" evidence="1">
    <location>
        <begin position="80"/>
        <end position="99"/>
    </location>
</feature>
<dbReference type="AlphaFoldDB" id="A0AAF1D7R9"/>
<dbReference type="EMBL" id="CP040986">
    <property type="protein sequence ID" value="QDD13873.1"/>
    <property type="molecule type" value="Genomic_DNA"/>
</dbReference>
<reference evidence="2 3" key="1">
    <citation type="journal article" date="2019" name="ISME J.">
        <title>Evolution in action: habitat transition from sediment to the pelagial leads to genome streamlining in Methylophilaceae.</title>
        <authorList>
            <person name="Salcher M."/>
            <person name="Schaefle D."/>
            <person name="Kaspar M."/>
            <person name="Neuenschwander S.M."/>
            <person name="Ghai R."/>
        </authorList>
    </citation>
    <scope>NUCLEOTIDE SEQUENCE [LARGE SCALE GENOMIC DNA]</scope>
    <source>
        <strain evidence="2 3">MMS-RI-1</strain>
    </source>
</reference>
<proteinExistence type="predicted"/>
<organism evidence="2 3">
    <name type="scientific">Candidatus Methylopumilus rimovensis</name>
    <dbReference type="NCBI Taxonomy" id="2588535"/>
    <lineage>
        <taxon>Bacteria</taxon>
        <taxon>Pseudomonadati</taxon>
        <taxon>Pseudomonadota</taxon>
        <taxon>Betaproteobacteria</taxon>
        <taxon>Nitrosomonadales</taxon>
        <taxon>Methylophilaceae</taxon>
        <taxon>Candidatus Methylopumilus</taxon>
    </lineage>
</organism>
<dbReference type="InterPro" id="IPR009476">
    <property type="entry name" value="DUF1097"/>
</dbReference>
<keyword evidence="3" id="KW-1185">Reference proteome</keyword>
<sequence length="163" mass="15854">MSKSLAVAISVGILAAVWNALSGDYLGSIVATSIPVGFIAWACSGLAGKSDAMQKTVIGMTFGAIIASVAVVIGGFDLPVIGASDEVGVGLAAAILVLVSGRASQVSNVGINVLGFASAFTLSPNAASIAAMDLSNPVAIVLVSSILGVVAGNLAGRLAAAIK</sequence>
<keyword evidence="1" id="KW-1133">Transmembrane helix</keyword>
<feature type="transmembrane region" description="Helical" evidence="1">
    <location>
        <begin position="111"/>
        <end position="132"/>
    </location>
</feature>
<keyword evidence="1" id="KW-0472">Membrane</keyword>
<evidence type="ECO:0000313" key="3">
    <source>
        <dbReference type="Proteomes" id="UP000312102"/>
    </source>
</evidence>
<accession>A0AAF1D7R9</accession>
<name>A0AAF1D7R9_9PROT</name>
<keyword evidence="1" id="KW-0812">Transmembrane</keyword>
<dbReference type="KEGG" id="mrk:FIT61_05465"/>
<feature type="transmembrane region" description="Helical" evidence="1">
    <location>
        <begin position="56"/>
        <end position="74"/>
    </location>
</feature>
<dbReference type="Proteomes" id="UP000312102">
    <property type="component" value="Chromosome"/>
</dbReference>